<feature type="transmembrane region" description="Helical" evidence="1">
    <location>
        <begin position="6"/>
        <end position="25"/>
    </location>
</feature>
<evidence type="ECO:0008006" key="4">
    <source>
        <dbReference type="Google" id="ProtNLM"/>
    </source>
</evidence>
<dbReference type="EMBL" id="CAIJDP010000066">
    <property type="protein sequence ID" value="CAD0003805.1"/>
    <property type="molecule type" value="Genomic_DNA"/>
</dbReference>
<protein>
    <recommendedName>
        <fullName evidence="4">DUF3592 domain-containing protein</fullName>
    </recommendedName>
</protein>
<feature type="transmembrane region" description="Helical" evidence="1">
    <location>
        <begin position="188"/>
        <end position="212"/>
    </location>
</feature>
<gene>
    <name evidence="2" type="ORF">FLAT13_01873</name>
</gene>
<feature type="transmembrane region" description="Helical" evidence="1">
    <location>
        <begin position="218"/>
        <end position="238"/>
    </location>
</feature>
<feature type="transmembrane region" description="Helical" evidence="1">
    <location>
        <begin position="37"/>
        <end position="65"/>
    </location>
</feature>
<organism evidence="2 3">
    <name type="scientific">Flavobacterium salmonis</name>
    <dbReference type="NCBI Taxonomy" id="2654844"/>
    <lineage>
        <taxon>Bacteria</taxon>
        <taxon>Pseudomonadati</taxon>
        <taxon>Bacteroidota</taxon>
        <taxon>Flavobacteriia</taxon>
        <taxon>Flavobacteriales</taxon>
        <taxon>Flavobacteriaceae</taxon>
        <taxon>Flavobacterium</taxon>
    </lineage>
</organism>
<keyword evidence="1" id="KW-0812">Transmembrane</keyword>
<reference evidence="2 3" key="1">
    <citation type="submission" date="2020-06" db="EMBL/GenBank/DDBJ databases">
        <authorList>
            <person name="Criscuolo A."/>
        </authorList>
    </citation>
    <scope>NUCLEOTIDE SEQUENCE [LARGE SCALE GENOMIC DNA]</scope>
    <source>
        <strain evidence="3">CIP 111411</strain>
    </source>
</reference>
<evidence type="ECO:0000256" key="1">
    <source>
        <dbReference type="SAM" id="Phobius"/>
    </source>
</evidence>
<sequence length="263" mass="31002">MDFTDKYFLSGILLFSFIVSIPQFKSLREESNFLAKLIAFLFLIISRFILYLFTLGMTFGIFSIVKNYYNGDVYKATIVSYRSYTKQESDSRMKRRYEVTYNVPMFEFFVNNEKIRVESSAHTSSSVPIIGSTLKISYSKGGLRTQEHKFSDYLIFFILFVFSTFLCFTSLIYTAYSLGYPLKNKKAIFFIMLKTHFVLLQLFLMFCLYFIYIKLIVVSIWTALSIITFIILSLFLAIRRFQKDFTLMEKPDKPISKSDKIYF</sequence>
<dbReference type="Proteomes" id="UP000530060">
    <property type="component" value="Unassembled WGS sequence"/>
</dbReference>
<keyword evidence="1" id="KW-0472">Membrane</keyword>
<evidence type="ECO:0000313" key="2">
    <source>
        <dbReference type="EMBL" id="CAD0003805.1"/>
    </source>
</evidence>
<keyword evidence="3" id="KW-1185">Reference proteome</keyword>
<proteinExistence type="predicted"/>
<evidence type="ECO:0000313" key="3">
    <source>
        <dbReference type="Proteomes" id="UP000530060"/>
    </source>
</evidence>
<dbReference type="AlphaFoldDB" id="A0A6V6YWI2"/>
<name>A0A6V6YWI2_9FLAO</name>
<dbReference type="RefSeq" id="WP_180908703.1">
    <property type="nucleotide sequence ID" value="NZ_CAIJDP010000066.1"/>
</dbReference>
<accession>A0A6V6YWI2</accession>
<comment type="caution">
    <text evidence="2">The sequence shown here is derived from an EMBL/GenBank/DDBJ whole genome shotgun (WGS) entry which is preliminary data.</text>
</comment>
<feature type="transmembrane region" description="Helical" evidence="1">
    <location>
        <begin position="153"/>
        <end position="176"/>
    </location>
</feature>
<keyword evidence="1" id="KW-1133">Transmembrane helix</keyword>